<dbReference type="AlphaFoldDB" id="A0A1V3L9R1"/>
<dbReference type="EMBL" id="MLAH01000012">
    <property type="protein sequence ID" value="OOF86682.1"/>
    <property type="molecule type" value="Genomic_DNA"/>
</dbReference>
<dbReference type="Proteomes" id="UP000189549">
    <property type="component" value="Unassembled WGS sequence"/>
</dbReference>
<evidence type="ECO:0000313" key="2">
    <source>
        <dbReference type="EMBL" id="OOF86682.1"/>
    </source>
</evidence>
<evidence type="ECO:0000313" key="3">
    <source>
        <dbReference type="Proteomes" id="UP000189549"/>
    </source>
</evidence>
<keyword evidence="1" id="KW-0732">Signal</keyword>
<organism evidence="2 3">
    <name type="scientific">Rodentibacter ratti</name>
    <dbReference type="NCBI Taxonomy" id="1906745"/>
    <lineage>
        <taxon>Bacteria</taxon>
        <taxon>Pseudomonadati</taxon>
        <taxon>Pseudomonadota</taxon>
        <taxon>Gammaproteobacteria</taxon>
        <taxon>Pasteurellales</taxon>
        <taxon>Pasteurellaceae</taxon>
        <taxon>Rodentibacter</taxon>
    </lineage>
</organism>
<accession>A0A1V3L9R1</accession>
<feature type="chain" id="PRO_5012979832" evidence="1">
    <location>
        <begin position="22"/>
        <end position="135"/>
    </location>
</feature>
<dbReference type="RefSeq" id="WP_077475264.1">
    <property type="nucleotide sequence ID" value="NZ_MLAH01000012.1"/>
</dbReference>
<reference evidence="2 3" key="1">
    <citation type="submission" date="2016-10" db="EMBL/GenBank/DDBJ databases">
        <title>Rodentibacter gen. nov. and new species.</title>
        <authorList>
            <person name="Christensen H."/>
        </authorList>
    </citation>
    <scope>NUCLEOTIDE SEQUENCE [LARGE SCALE GENOMIC DNA]</scope>
    <source>
        <strain evidence="2 3">Ppn157</strain>
    </source>
</reference>
<feature type="signal peptide" evidence="1">
    <location>
        <begin position="1"/>
        <end position="21"/>
    </location>
</feature>
<sequence>MAKMKKILALVLCLFSIYSHAESITSRYLNKLPRKCHAKHIIREVTHVSLVEPSRIELELKEQLELREQFNKNHSIDYSYYFPQNVIDIKNVETVGRDNKQLICRADLVTEKGSRPYTITFSENSVGQIIVSYNI</sequence>
<evidence type="ECO:0000256" key="1">
    <source>
        <dbReference type="SAM" id="SignalP"/>
    </source>
</evidence>
<gene>
    <name evidence="2" type="ORF">BKG93_02130</name>
</gene>
<comment type="caution">
    <text evidence="2">The sequence shown here is derived from an EMBL/GenBank/DDBJ whole genome shotgun (WGS) entry which is preliminary data.</text>
</comment>
<name>A0A1V3L9R1_9PAST</name>
<protein>
    <submittedName>
        <fullName evidence="2">Uncharacterized protein</fullName>
    </submittedName>
</protein>
<proteinExistence type="predicted"/>